<dbReference type="InterPro" id="IPR011992">
    <property type="entry name" value="EF-hand-dom_pair"/>
</dbReference>
<protein>
    <submittedName>
        <fullName evidence="5">Protein S100-A12-like</fullName>
    </submittedName>
</protein>
<keyword evidence="2" id="KW-0677">Repeat</keyword>
<reference evidence="5" key="2">
    <citation type="submission" date="2025-08" db="UniProtKB">
        <authorList>
            <consortium name="Ensembl"/>
        </authorList>
    </citation>
    <scope>IDENTIFICATION</scope>
</reference>
<evidence type="ECO:0000313" key="6">
    <source>
        <dbReference type="Proteomes" id="UP000694412"/>
    </source>
</evidence>
<dbReference type="GO" id="GO:0005509">
    <property type="term" value="F:calcium ion binding"/>
    <property type="evidence" value="ECO:0007669"/>
    <property type="project" value="InterPro"/>
</dbReference>
<dbReference type="GO" id="GO:0005737">
    <property type="term" value="C:cytoplasm"/>
    <property type="evidence" value="ECO:0007669"/>
    <property type="project" value="TreeGrafter"/>
</dbReference>
<reference evidence="5" key="1">
    <citation type="submission" date="2015-11" db="EMBL/GenBank/DDBJ databases">
        <authorList>
            <consortium name="International Coturnix japonica Genome Analysis Consortium"/>
            <person name="Warren W."/>
            <person name="Burt D.W."/>
            <person name="Antin P.B."/>
            <person name="Lanford R."/>
            <person name="Gros J."/>
            <person name="Wilson R.K."/>
        </authorList>
    </citation>
    <scope>NUCLEOTIDE SEQUENCE [LARGE SCALE GENOMIC DNA]</scope>
</reference>
<keyword evidence="6" id="KW-1185">Reference proteome</keyword>
<organism evidence="5 6">
    <name type="scientific">Coturnix japonica</name>
    <name type="common">Japanese quail</name>
    <name type="synonym">Coturnix coturnix japonica</name>
    <dbReference type="NCBI Taxonomy" id="93934"/>
    <lineage>
        <taxon>Eukaryota</taxon>
        <taxon>Metazoa</taxon>
        <taxon>Chordata</taxon>
        <taxon>Craniata</taxon>
        <taxon>Vertebrata</taxon>
        <taxon>Euteleostomi</taxon>
        <taxon>Archelosauria</taxon>
        <taxon>Archosauria</taxon>
        <taxon>Dinosauria</taxon>
        <taxon>Saurischia</taxon>
        <taxon>Theropoda</taxon>
        <taxon>Coelurosauria</taxon>
        <taxon>Aves</taxon>
        <taxon>Neognathae</taxon>
        <taxon>Galloanserae</taxon>
        <taxon>Galliformes</taxon>
        <taxon>Phasianidae</taxon>
        <taxon>Perdicinae</taxon>
        <taxon>Coturnix</taxon>
    </lineage>
</organism>
<dbReference type="OrthoDB" id="26525at2759"/>
<dbReference type="KEGG" id="cjo:107324456"/>
<dbReference type="RefSeq" id="XP_015739969.1">
    <property type="nucleotide sequence ID" value="XM_015884483.2"/>
</dbReference>
<dbReference type="GeneTree" id="ENSGT00960000189301"/>
<dbReference type="InterPro" id="IPR018247">
    <property type="entry name" value="EF_Hand_1_Ca_BS"/>
</dbReference>
<evidence type="ECO:0000256" key="2">
    <source>
        <dbReference type="ARBA" id="ARBA00022737"/>
    </source>
</evidence>
<dbReference type="SUPFAM" id="SSF47473">
    <property type="entry name" value="EF-hand"/>
    <property type="match status" value="1"/>
</dbReference>
<evidence type="ECO:0000256" key="1">
    <source>
        <dbReference type="ARBA" id="ARBA00022723"/>
    </source>
</evidence>
<dbReference type="PANTHER" id="PTHR11639:SF77">
    <property type="entry name" value="PROTEIN S100-A12"/>
    <property type="match status" value="1"/>
</dbReference>
<dbReference type="SMART" id="SM01394">
    <property type="entry name" value="S_100"/>
    <property type="match status" value="1"/>
</dbReference>
<dbReference type="InterPro" id="IPR013787">
    <property type="entry name" value="S100_Ca-bd_sub"/>
</dbReference>
<gene>
    <name evidence="5" type="primary">LOC107324456</name>
</gene>
<dbReference type="GO" id="GO:0043542">
    <property type="term" value="P:endothelial cell migration"/>
    <property type="evidence" value="ECO:0007669"/>
    <property type="project" value="TreeGrafter"/>
</dbReference>
<evidence type="ECO:0000313" key="5">
    <source>
        <dbReference type="Ensembl" id="ENSCJPP00005017249.1"/>
    </source>
</evidence>
<dbReference type="PROSITE" id="PS50222">
    <property type="entry name" value="EF_HAND_2"/>
    <property type="match status" value="1"/>
</dbReference>
<dbReference type="Proteomes" id="UP000694412">
    <property type="component" value="Chromosome 25"/>
</dbReference>
<dbReference type="AlphaFoldDB" id="A0A8C2TTQ2"/>
<name>A0A8C2TTQ2_COTJA</name>
<dbReference type="Ensembl" id="ENSCJPT00005024078.1">
    <property type="protein sequence ID" value="ENSCJPP00005017249.1"/>
    <property type="gene ID" value="ENSCJPG00005014113.1"/>
</dbReference>
<dbReference type="GeneID" id="107324456"/>
<dbReference type="PANTHER" id="PTHR11639">
    <property type="entry name" value="S100 CALCIUM-BINDING PROTEIN"/>
    <property type="match status" value="1"/>
</dbReference>
<proteinExistence type="predicted"/>
<sequence>MSTHSTTPQAKEQQFPGNCTLEKALKAIVNIYHQYSIREGQLDLLNFNDFQTLLTEQAPNFLKVCGRSRPGYLKELFEETDLNKDKEISFEEFTIVLAKVTDDAHHIIHKEDRCKPDSN</sequence>
<dbReference type="SMART" id="SM00054">
    <property type="entry name" value="EFh"/>
    <property type="match status" value="1"/>
</dbReference>
<dbReference type="GO" id="GO:0070062">
    <property type="term" value="C:extracellular exosome"/>
    <property type="evidence" value="ECO:0007669"/>
    <property type="project" value="TreeGrafter"/>
</dbReference>
<reference evidence="5" key="3">
    <citation type="submission" date="2025-09" db="UniProtKB">
        <authorList>
            <consortium name="Ensembl"/>
        </authorList>
    </citation>
    <scope>IDENTIFICATION</scope>
</reference>
<evidence type="ECO:0000259" key="4">
    <source>
        <dbReference type="PROSITE" id="PS50222"/>
    </source>
</evidence>
<dbReference type="PROSITE" id="PS00018">
    <property type="entry name" value="EF_HAND_1"/>
    <property type="match status" value="1"/>
</dbReference>
<dbReference type="Gene3D" id="1.10.238.10">
    <property type="entry name" value="EF-hand"/>
    <property type="match status" value="1"/>
</dbReference>
<feature type="domain" description="EF-hand" evidence="4">
    <location>
        <begin position="68"/>
        <end position="103"/>
    </location>
</feature>
<dbReference type="InterPro" id="IPR002048">
    <property type="entry name" value="EF_hand_dom"/>
</dbReference>
<dbReference type="GO" id="GO:0048306">
    <property type="term" value="F:calcium-dependent protein binding"/>
    <property type="evidence" value="ECO:0007669"/>
    <property type="project" value="TreeGrafter"/>
</dbReference>
<keyword evidence="3" id="KW-0106">Calcium</keyword>
<keyword evidence="1" id="KW-0479">Metal-binding</keyword>
<evidence type="ECO:0000256" key="3">
    <source>
        <dbReference type="ARBA" id="ARBA00022837"/>
    </source>
</evidence>
<dbReference type="Pfam" id="PF01023">
    <property type="entry name" value="S_100"/>
    <property type="match status" value="1"/>
</dbReference>
<accession>A0A8C2TTQ2</accession>